<dbReference type="InterPro" id="IPR050229">
    <property type="entry name" value="GlpE_sulfurtransferase"/>
</dbReference>
<dbReference type="InterPro" id="IPR001763">
    <property type="entry name" value="Rhodanese-like_dom"/>
</dbReference>
<evidence type="ECO:0000259" key="1">
    <source>
        <dbReference type="PROSITE" id="PS50206"/>
    </source>
</evidence>
<evidence type="ECO:0000313" key="3">
    <source>
        <dbReference type="Proteomes" id="UP000277766"/>
    </source>
</evidence>
<protein>
    <submittedName>
        <fullName evidence="2">Rhodanese-like domain-containing protein</fullName>
    </submittedName>
</protein>
<dbReference type="SUPFAM" id="SSF52821">
    <property type="entry name" value="Rhodanese/Cell cycle control phosphatase"/>
    <property type="match status" value="1"/>
</dbReference>
<dbReference type="AlphaFoldDB" id="A0A431W1X7"/>
<name>A0A431W1X7_9DEIO</name>
<evidence type="ECO:0000313" key="2">
    <source>
        <dbReference type="EMBL" id="RTR29455.1"/>
    </source>
</evidence>
<gene>
    <name evidence="2" type="ORF">EJ104_03455</name>
</gene>
<dbReference type="Gene3D" id="3.40.250.10">
    <property type="entry name" value="Rhodanese-like domain"/>
    <property type="match status" value="1"/>
</dbReference>
<dbReference type="SMART" id="SM00450">
    <property type="entry name" value="RHOD"/>
    <property type="match status" value="1"/>
</dbReference>
<keyword evidence="3" id="KW-1185">Reference proteome</keyword>
<reference evidence="2 3" key="1">
    <citation type="submission" date="2018-12" db="EMBL/GenBank/DDBJ databases">
        <title>Deinococcus radiophilus ATCC 27603 genome sequencing and assembly.</title>
        <authorList>
            <person name="Maclea K.S."/>
            <person name="Maynard C.R."/>
        </authorList>
    </citation>
    <scope>NUCLEOTIDE SEQUENCE [LARGE SCALE GENOMIC DNA]</scope>
    <source>
        <strain evidence="2 3">ATCC 27603</strain>
    </source>
</reference>
<proteinExistence type="predicted"/>
<dbReference type="OrthoDB" id="9800872at2"/>
<dbReference type="CDD" id="cd00158">
    <property type="entry name" value="RHOD"/>
    <property type="match status" value="1"/>
</dbReference>
<comment type="caution">
    <text evidence="2">The sequence shown here is derived from an EMBL/GenBank/DDBJ whole genome shotgun (WGS) entry which is preliminary data.</text>
</comment>
<dbReference type="Proteomes" id="UP000277766">
    <property type="component" value="Unassembled WGS sequence"/>
</dbReference>
<feature type="domain" description="Rhodanese" evidence="1">
    <location>
        <begin position="17"/>
        <end position="105"/>
    </location>
</feature>
<dbReference type="Pfam" id="PF00581">
    <property type="entry name" value="Rhodanese"/>
    <property type="match status" value="1"/>
</dbReference>
<dbReference type="RefSeq" id="WP_126351366.1">
    <property type="nucleotide sequence ID" value="NZ_CP086380.1"/>
</dbReference>
<dbReference type="PANTHER" id="PTHR43031">
    <property type="entry name" value="FAD-DEPENDENT OXIDOREDUCTASE"/>
    <property type="match status" value="1"/>
</dbReference>
<dbReference type="PROSITE" id="PS50206">
    <property type="entry name" value="RHODANESE_3"/>
    <property type="match status" value="1"/>
</dbReference>
<dbReference type="PANTHER" id="PTHR43031:SF1">
    <property type="entry name" value="PYRIDINE NUCLEOTIDE-DISULPHIDE OXIDOREDUCTASE"/>
    <property type="match status" value="1"/>
</dbReference>
<sequence>MPIQEMTPQEANDKLQNADDYQLIDVREEDEYAEVHAEGAVNIPLSQLQERYSEIPQGRQTILICRSGGRSMKAAEFLEGQGYRDLYNLSGGTNDWVSQELPHVRPASRE</sequence>
<organism evidence="2 3">
    <name type="scientific">Deinococcus radiophilus</name>
    <dbReference type="NCBI Taxonomy" id="32062"/>
    <lineage>
        <taxon>Bacteria</taxon>
        <taxon>Thermotogati</taxon>
        <taxon>Deinococcota</taxon>
        <taxon>Deinococci</taxon>
        <taxon>Deinococcales</taxon>
        <taxon>Deinococcaceae</taxon>
        <taxon>Deinococcus</taxon>
    </lineage>
</organism>
<dbReference type="InterPro" id="IPR036873">
    <property type="entry name" value="Rhodanese-like_dom_sf"/>
</dbReference>
<dbReference type="EMBL" id="RXPE01000004">
    <property type="protein sequence ID" value="RTR29455.1"/>
    <property type="molecule type" value="Genomic_DNA"/>
</dbReference>
<accession>A0A431W1X7</accession>